<evidence type="ECO:0000256" key="2">
    <source>
        <dbReference type="ARBA" id="ARBA00007317"/>
    </source>
</evidence>
<dbReference type="Pfam" id="PF02817">
    <property type="entry name" value="E3_binding"/>
    <property type="match status" value="1"/>
</dbReference>
<feature type="domain" description="Lipoyl-binding" evidence="6">
    <location>
        <begin position="2"/>
        <end position="77"/>
    </location>
</feature>
<reference evidence="8 9" key="1">
    <citation type="submission" date="2021-03" db="EMBL/GenBank/DDBJ databases">
        <title>Genomic Encyclopedia of Type Strains, Phase IV (KMG-IV): sequencing the most valuable type-strain genomes for metagenomic binning, comparative biology and taxonomic classification.</title>
        <authorList>
            <person name="Goeker M."/>
        </authorList>
    </citation>
    <scope>NUCLEOTIDE SEQUENCE [LARGE SCALE GENOMIC DNA]</scope>
    <source>
        <strain evidence="8 9">DSM 26048</strain>
    </source>
</reference>
<feature type="region of interest" description="Disordered" evidence="5">
    <location>
        <begin position="171"/>
        <end position="201"/>
    </location>
</feature>
<comment type="caution">
    <text evidence="8">The sequence shown here is derived from an EMBL/GenBank/DDBJ whole genome shotgun (WGS) entry which is preliminary data.</text>
</comment>
<dbReference type="SUPFAM" id="SSF52777">
    <property type="entry name" value="CoA-dependent acyltransferases"/>
    <property type="match status" value="1"/>
</dbReference>
<feature type="compositionally biased region" description="Polar residues" evidence="5">
    <location>
        <begin position="187"/>
        <end position="199"/>
    </location>
</feature>
<keyword evidence="3 4" id="KW-0450">Lipoyl</keyword>
<keyword evidence="4 8" id="KW-0012">Acyltransferase</keyword>
<dbReference type="EMBL" id="JAGGLB010000021">
    <property type="protein sequence ID" value="MBP1993855.1"/>
    <property type="molecule type" value="Genomic_DNA"/>
</dbReference>
<dbReference type="InterPro" id="IPR004167">
    <property type="entry name" value="PSBD"/>
</dbReference>
<dbReference type="InterPro" id="IPR023213">
    <property type="entry name" value="CAT-like_dom_sf"/>
</dbReference>
<evidence type="ECO:0000256" key="4">
    <source>
        <dbReference type="RuleBase" id="RU003423"/>
    </source>
</evidence>
<dbReference type="Pfam" id="PF00364">
    <property type="entry name" value="Biotin_lipoyl"/>
    <property type="match status" value="1"/>
</dbReference>
<dbReference type="Pfam" id="PF00198">
    <property type="entry name" value="2-oxoacid_dh"/>
    <property type="match status" value="1"/>
</dbReference>
<dbReference type="EC" id="2.3.1.-" evidence="4"/>
<sequence length="425" mass="46105">MKTEIKLPKLGLTMEEATIATWEKQIGDNVQAGEVIMTVETDKATMEVEAAANGYLTEQSVKPGDVIAVGGILGYLSDAAHQETAQESVQELVKETIQETGQERIRISPAARKLARSKGLDLHHISGTGPQGRILLRDIMASPDQAEQTAVQPSKPASESIKTGAIIQPTQTSQANQAGQASQANQPSRQENQASQKPLSTMRKVISERLTYSFREIPQFQVKNSADMTNVLKIRETLVNSVEQTAGIRLSVLDFIIQAAAKALKQVPKVNVSFRTDAGDPYILEHTEINIGLAVSLPDGLVVPVIHNADKLSLLEIAKRRHELVSDARSGKLKAEDTKGGTFTISSLASFDVDEFVALINPPEAGILAIGRAKKIPVAVGDSIELVTMMKMNGSFDHRPLDGADGAQFMQFLAEQLESDRWRIV</sequence>
<dbReference type="PROSITE" id="PS51826">
    <property type="entry name" value="PSBD"/>
    <property type="match status" value="1"/>
</dbReference>
<accession>A0ABS4J233</accession>
<comment type="cofactor">
    <cofactor evidence="1 4">
        <name>(R)-lipoate</name>
        <dbReference type="ChEBI" id="CHEBI:83088"/>
    </cofactor>
</comment>
<dbReference type="Proteomes" id="UP001519287">
    <property type="component" value="Unassembled WGS sequence"/>
</dbReference>
<dbReference type="InterPro" id="IPR001078">
    <property type="entry name" value="2-oxoacid_DH_actylTfrase"/>
</dbReference>
<dbReference type="InterPro" id="IPR036625">
    <property type="entry name" value="E3-bd_dom_sf"/>
</dbReference>
<dbReference type="Gene3D" id="4.10.320.10">
    <property type="entry name" value="E3-binding domain"/>
    <property type="match status" value="1"/>
</dbReference>
<dbReference type="PROSITE" id="PS50968">
    <property type="entry name" value="BIOTINYL_LIPOYL"/>
    <property type="match status" value="1"/>
</dbReference>
<dbReference type="PANTHER" id="PTHR23151">
    <property type="entry name" value="DIHYDROLIPOAMIDE ACETYL/SUCCINYL-TRANSFERASE-RELATED"/>
    <property type="match status" value="1"/>
</dbReference>
<protein>
    <recommendedName>
        <fullName evidence="4">Dihydrolipoamide acetyltransferase component of pyruvate dehydrogenase complex</fullName>
        <ecNumber evidence="4">2.3.1.-</ecNumber>
    </recommendedName>
</protein>
<dbReference type="RefSeq" id="WP_209975718.1">
    <property type="nucleotide sequence ID" value="NZ_JAGGLB010000021.1"/>
</dbReference>
<feature type="domain" description="Peripheral subunit-binding (PSBD)" evidence="7">
    <location>
        <begin position="106"/>
        <end position="143"/>
    </location>
</feature>
<proteinExistence type="inferred from homology"/>
<organism evidence="8 9">
    <name type="scientific">Paenibacillus eucommiae</name>
    <dbReference type="NCBI Taxonomy" id="1355755"/>
    <lineage>
        <taxon>Bacteria</taxon>
        <taxon>Bacillati</taxon>
        <taxon>Bacillota</taxon>
        <taxon>Bacilli</taxon>
        <taxon>Bacillales</taxon>
        <taxon>Paenibacillaceae</taxon>
        <taxon>Paenibacillus</taxon>
    </lineage>
</organism>
<dbReference type="InterPro" id="IPR011053">
    <property type="entry name" value="Single_hybrid_motif"/>
</dbReference>
<keyword evidence="9" id="KW-1185">Reference proteome</keyword>
<evidence type="ECO:0000256" key="1">
    <source>
        <dbReference type="ARBA" id="ARBA00001938"/>
    </source>
</evidence>
<dbReference type="Gene3D" id="2.40.50.100">
    <property type="match status" value="1"/>
</dbReference>
<evidence type="ECO:0000313" key="8">
    <source>
        <dbReference type="EMBL" id="MBP1993855.1"/>
    </source>
</evidence>
<keyword evidence="8" id="KW-0670">Pyruvate</keyword>
<evidence type="ECO:0000313" key="9">
    <source>
        <dbReference type="Proteomes" id="UP001519287"/>
    </source>
</evidence>
<evidence type="ECO:0000259" key="7">
    <source>
        <dbReference type="PROSITE" id="PS51826"/>
    </source>
</evidence>
<dbReference type="CDD" id="cd06849">
    <property type="entry name" value="lipoyl_domain"/>
    <property type="match status" value="1"/>
</dbReference>
<name>A0ABS4J233_9BACL</name>
<dbReference type="PROSITE" id="PS00189">
    <property type="entry name" value="LIPOYL"/>
    <property type="match status" value="1"/>
</dbReference>
<keyword evidence="4 8" id="KW-0808">Transferase</keyword>
<dbReference type="PANTHER" id="PTHR23151:SF90">
    <property type="entry name" value="DIHYDROLIPOYLLYSINE-RESIDUE ACETYLTRANSFERASE COMPONENT OF PYRUVATE DEHYDROGENASE COMPLEX, MITOCHONDRIAL-RELATED"/>
    <property type="match status" value="1"/>
</dbReference>
<dbReference type="GO" id="GO:0004742">
    <property type="term" value="F:dihydrolipoyllysine-residue acetyltransferase activity"/>
    <property type="evidence" value="ECO:0007669"/>
    <property type="project" value="UniProtKB-EC"/>
</dbReference>
<evidence type="ECO:0000256" key="5">
    <source>
        <dbReference type="SAM" id="MobiDB-lite"/>
    </source>
</evidence>
<dbReference type="SUPFAM" id="SSF51230">
    <property type="entry name" value="Single hybrid motif"/>
    <property type="match status" value="1"/>
</dbReference>
<dbReference type="Gene3D" id="3.30.559.10">
    <property type="entry name" value="Chloramphenicol acetyltransferase-like domain"/>
    <property type="match status" value="1"/>
</dbReference>
<dbReference type="InterPro" id="IPR045257">
    <property type="entry name" value="E2/Pdx1"/>
</dbReference>
<comment type="similarity">
    <text evidence="2 4">Belongs to the 2-oxoacid dehydrogenase family.</text>
</comment>
<gene>
    <name evidence="8" type="ORF">J2Z66_005481</name>
</gene>
<dbReference type="SUPFAM" id="SSF47005">
    <property type="entry name" value="Peripheral subunit-binding domain of 2-oxo acid dehydrogenase complex"/>
    <property type="match status" value="1"/>
</dbReference>
<evidence type="ECO:0000259" key="6">
    <source>
        <dbReference type="PROSITE" id="PS50968"/>
    </source>
</evidence>
<feature type="compositionally biased region" description="Low complexity" evidence="5">
    <location>
        <begin position="171"/>
        <end position="186"/>
    </location>
</feature>
<dbReference type="InterPro" id="IPR000089">
    <property type="entry name" value="Biotin_lipoyl"/>
</dbReference>
<evidence type="ECO:0000256" key="3">
    <source>
        <dbReference type="ARBA" id="ARBA00022823"/>
    </source>
</evidence>
<dbReference type="InterPro" id="IPR003016">
    <property type="entry name" value="2-oxoA_DH_lipoyl-BS"/>
</dbReference>